<keyword evidence="4" id="KW-1185">Reference proteome</keyword>
<feature type="compositionally biased region" description="Basic residues" evidence="2">
    <location>
        <begin position="42"/>
        <end position="56"/>
    </location>
</feature>
<name>A0A2H3JNE1_WOLCO</name>
<dbReference type="Proteomes" id="UP000218811">
    <property type="component" value="Unassembled WGS sequence"/>
</dbReference>
<sequence length="272" mass="31855">MPRAATFTVAPRNAATGEREEWDIRPTQSLEDRISDAVSAPKRGKKSRQGNKPYHKKVVDPEEVRRVNHEAALEDIRRKKLQKLLRQREKLEARIQQQSLDELIAKAAAERVARERNAKTLAERLAPPTKSLMERVEELRIPAEWITQRGIPNPKHVACTEKKWDWYLQIDKKMDAAHPKLSKLWKSDDYTTQAPIIEKFTRLVVDFDDLSEHLEERVRLDSIRNEELRQLEKYLKRVQGIFGELEIPKHVTYLKQQLVYSKVNFDLGKPKL</sequence>
<keyword evidence="1" id="KW-0175">Coiled coil</keyword>
<evidence type="ECO:0000256" key="2">
    <source>
        <dbReference type="SAM" id="MobiDB-lite"/>
    </source>
</evidence>
<feature type="coiled-coil region" evidence="1">
    <location>
        <begin position="74"/>
        <end position="101"/>
    </location>
</feature>
<evidence type="ECO:0000256" key="1">
    <source>
        <dbReference type="SAM" id="Coils"/>
    </source>
</evidence>
<evidence type="ECO:0000313" key="3">
    <source>
        <dbReference type="EMBL" id="PCH43702.1"/>
    </source>
</evidence>
<feature type="region of interest" description="Disordered" evidence="2">
    <location>
        <begin position="1"/>
        <end position="58"/>
    </location>
</feature>
<accession>A0A2H3JNE1</accession>
<feature type="compositionally biased region" description="Basic and acidic residues" evidence="2">
    <location>
        <begin position="17"/>
        <end position="35"/>
    </location>
</feature>
<reference evidence="3 4" key="1">
    <citation type="journal article" date="2012" name="Science">
        <title>The Paleozoic origin of enzymatic lignin decomposition reconstructed from 31 fungal genomes.</title>
        <authorList>
            <person name="Floudas D."/>
            <person name="Binder M."/>
            <person name="Riley R."/>
            <person name="Barry K."/>
            <person name="Blanchette R.A."/>
            <person name="Henrissat B."/>
            <person name="Martinez A.T."/>
            <person name="Otillar R."/>
            <person name="Spatafora J.W."/>
            <person name="Yadav J.S."/>
            <person name="Aerts A."/>
            <person name="Benoit I."/>
            <person name="Boyd A."/>
            <person name="Carlson A."/>
            <person name="Copeland A."/>
            <person name="Coutinho P.M."/>
            <person name="de Vries R.P."/>
            <person name="Ferreira P."/>
            <person name="Findley K."/>
            <person name="Foster B."/>
            <person name="Gaskell J."/>
            <person name="Glotzer D."/>
            <person name="Gorecki P."/>
            <person name="Heitman J."/>
            <person name="Hesse C."/>
            <person name="Hori C."/>
            <person name="Igarashi K."/>
            <person name="Jurgens J.A."/>
            <person name="Kallen N."/>
            <person name="Kersten P."/>
            <person name="Kohler A."/>
            <person name="Kuees U."/>
            <person name="Kumar T.K.A."/>
            <person name="Kuo A."/>
            <person name="LaButti K."/>
            <person name="Larrondo L.F."/>
            <person name="Lindquist E."/>
            <person name="Ling A."/>
            <person name="Lombard V."/>
            <person name="Lucas S."/>
            <person name="Lundell T."/>
            <person name="Martin R."/>
            <person name="McLaughlin D.J."/>
            <person name="Morgenstern I."/>
            <person name="Morin E."/>
            <person name="Murat C."/>
            <person name="Nagy L.G."/>
            <person name="Nolan M."/>
            <person name="Ohm R.A."/>
            <person name="Patyshakuliyeva A."/>
            <person name="Rokas A."/>
            <person name="Ruiz-Duenas F.J."/>
            <person name="Sabat G."/>
            <person name="Salamov A."/>
            <person name="Samejima M."/>
            <person name="Schmutz J."/>
            <person name="Slot J.C."/>
            <person name="St John F."/>
            <person name="Stenlid J."/>
            <person name="Sun H."/>
            <person name="Sun S."/>
            <person name="Syed K."/>
            <person name="Tsang A."/>
            <person name="Wiebenga A."/>
            <person name="Young D."/>
            <person name="Pisabarro A."/>
            <person name="Eastwood D.C."/>
            <person name="Martin F."/>
            <person name="Cullen D."/>
            <person name="Grigoriev I.V."/>
            <person name="Hibbett D.S."/>
        </authorList>
    </citation>
    <scope>NUCLEOTIDE SEQUENCE [LARGE SCALE GENOMIC DNA]</scope>
    <source>
        <strain evidence="3 4">MD-104</strain>
    </source>
</reference>
<dbReference type="EMBL" id="KB468146">
    <property type="protein sequence ID" value="PCH43702.1"/>
    <property type="molecule type" value="Genomic_DNA"/>
</dbReference>
<proteinExistence type="predicted"/>
<gene>
    <name evidence="3" type="ORF">WOLCODRAFT_153760</name>
</gene>
<evidence type="ECO:0000313" key="4">
    <source>
        <dbReference type="Proteomes" id="UP000218811"/>
    </source>
</evidence>
<dbReference type="AlphaFoldDB" id="A0A2H3JNE1"/>
<organism evidence="3 4">
    <name type="scientific">Wolfiporia cocos (strain MD-104)</name>
    <name type="common">Brown rot fungus</name>
    <dbReference type="NCBI Taxonomy" id="742152"/>
    <lineage>
        <taxon>Eukaryota</taxon>
        <taxon>Fungi</taxon>
        <taxon>Dikarya</taxon>
        <taxon>Basidiomycota</taxon>
        <taxon>Agaricomycotina</taxon>
        <taxon>Agaricomycetes</taxon>
        <taxon>Polyporales</taxon>
        <taxon>Phaeolaceae</taxon>
        <taxon>Wolfiporia</taxon>
    </lineage>
</organism>
<protein>
    <submittedName>
        <fullName evidence="3">Uncharacterized protein</fullName>
    </submittedName>
</protein>